<evidence type="ECO:0000313" key="1">
    <source>
        <dbReference type="EMBL" id="MUG72208.1"/>
    </source>
</evidence>
<name>A0A7X2ZC13_9BACL</name>
<sequence length="183" mass="20645">MNSGSEQGNQRNGSAEEARHLLAANPDLVFDERIRIDIGTKDADFWLKFASEWGGALYLLDETNKKRHENGLIDPTSYEYARRTYRLGLITLSELYDKLKAWNGGDERAEPYVYAMNSLDCFFVPAYLEDFSRVQPSLKPACDEAVGRILTQLAGKADLEDVSEALNAMVGQYIRHMHEYAAG</sequence>
<evidence type="ECO:0000313" key="2">
    <source>
        <dbReference type="Proteomes" id="UP000450917"/>
    </source>
</evidence>
<keyword evidence="2" id="KW-1185">Reference proteome</keyword>
<reference evidence="1 2" key="1">
    <citation type="submission" date="2019-11" db="EMBL/GenBank/DDBJ databases">
        <title>Draft genome sequences of five Paenibacillus species of dairy origin.</title>
        <authorList>
            <person name="Olajide A.M."/>
            <person name="Chen S."/>
            <person name="Lapointe G."/>
        </authorList>
    </citation>
    <scope>NUCLEOTIDE SEQUENCE [LARGE SCALE GENOMIC DNA]</scope>
    <source>
        <strain evidence="1 2">2CS3</strain>
    </source>
</reference>
<organism evidence="1 2">
    <name type="scientific">Paenibacillus validus</name>
    <dbReference type="NCBI Taxonomy" id="44253"/>
    <lineage>
        <taxon>Bacteria</taxon>
        <taxon>Bacillati</taxon>
        <taxon>Bacillota</taxon>
        <taxon>Bacilli</taxon>
        <taxon>Bacillales</taxon>
        <taxon>Paenibacillaceae</taxon>
        <taxon>Paenibacillus</taxon>
    </lineage>
</organism>
<gene>
    <name evidence="1" type="ORF">GNP93_16175</name>
</gene>
<dbReference type="AlphaFoldDB" id="A0A7X2ZC13"/>
<dbReference type="EMBL" id="WNZX01000013">
    <property type="protein sequence ID" value="MUG72208.1"/>
    <property type="molecule type" value="Genomic_DNA"/>
</dbReference>
<dbReference type="Proteomes" id="UP000450917">
    <property type="component" value="Unassembled WGS sequence"/>
</dbReference>
<comment type="caution">
    <text evidence="1">The sequence shown here is derived from an EMBL/GenBank/DDBJ whole genome shotgun (WGS) entry which is preliminary data.</text>
</comment>
<accession>A0A7X2ZC13</accession>
<proteinExistence type="predicted"/>
<protein>
    <submittedName>
        <fullName evidence="1">Uncharacterized protein</fullName>
    </submittedName>
</protein>
<dbReference type="RefSeq" id="WP_127608083.1">
    <property type="nucleotide sequence ID" value="NZ_JARTHJ010000115.1"/>
</dbReference>